<proteinExistence type="predicted"/>
<keyword evidence="2" id="KW-1185">Reference proteome</keyword>
<protein>
    <submittedName>
        <fullName evidence="1">Uncharacterized protein</fullName>
    </submittedName>
</protein>
<dbReference type="KEGG" id="jag:GJA_3306"/>
<dbReference type="AlphaFoldDB" id="W0V8L4"/>
<dbReference type="HOGENOM" id="CLU_3311077_0_0_4"/>
<organism evidence="1 2">
    <name type="scientific">Janthinobacterium agaricidamnosum NBRC 102515 = DSM 9628</name>
    <dbReference type="NCBI Taxonomy" id="1349767"/>
    <lineage>
        <taxon>Bacteria</taxon>
        <taxon>Pseudomonadati</taxon>
        <taxon>Pseudomonadota</taxon>
        <taxon>Betaproteobacteria</taxon>
        <taxon>Burkholderiales</taxon>
        <taxon>Oxalobacteraceae</taxon>
        <taxon>Janthinobacterium</taxon>
    </lineage>
</organism>
<dbReference type="Proteomes" id="UP000027604">
    <property type="component" value="Chromosome I"/>
</dbReference>
<gene>
    <name evidence="1" type="ORF">GJA_3306</name>
</gene>
<evidence type="ECO:0000313" key="1">
    <source>
        <dbReference type="EMBL" id="CDG83925.1"/>
    </source>
</evidence>
<dbReference type="EMBL" id="HG322949">
    <property type="protein sequence ID" value="CDG83925.1"/>
    <property type="molecule type" value="Genomic_DNA"/>
</dbReference>
<accession>W0V8L4</accession>
<sequence>MKGEMELLFYDHVHMHISGEIKSAAALPIMATLQRSGDA</sequence>
<evidence type="ECO:0000313" key="2">
    <source>
        <dbReference type="Proteomes" id="UP000027604"/>
    </source>
</evidence>
<reference evidence="1 2" key="1">
    <citation type="journal article" date="2015" name="Genome Announc.">
        <title>Genome Sequence of Mushroom Soft-Rot Pathogen Janthinobacterium agaricidamnosum.</title>
        <authorList>
            <person name="Graupner K."/>
            <person name="Lackner G."/>
            <person name="Hertweck C."/>
        </authorList>
    </citation>
    <scope>NUCLEOTIDE SEQUENCE [LARGE SCALE GENOMIC DNA]</scope>
    <source>
        <strain evidence="2">NBRC 102515 / DSM 9628</strain>
    </source>
</reference>
<name>W0V8L4_9BURK</name>